<sequence length="814" mass="89364">MRRTQNTLHQADGAPPPPYSESNTYTSSPRTGLAPLDDAASCISFSSSGTGDHVIYTPPMTPRTSSSAHHYHNSPQQDQMLRAQYSASATRYFDSRRVPATTDISLQRDTFIVGLHVQDSSVQGNFPYQDDLAARDVTRQDWATFMNFLLPDLASRGTPVVWERELRAEGTSEHDAAASSMSRMEPQLDTMHEEHPVVAAAARRRTIRETVQLWNDQFFGPRGIHLVLEQDLGLHVQQKVEACTTSLEGLSFDDYHSGILPPENSKGAFTEDHKGASMGQDQAGKEDGKVGSLGHQTGGPNSDNNNKAFSQDTFGNPPASMGAFSWSVDGNSGWCRSDRGEDLYSANDTPHGHPGPGIFDHPERGLHEPPHYESRPPVHAHEDTRGRPRHSRHDEKRPRALSTSSNASSVTSSFSASSSVGSLPDYNDIQEHQLPLYAARLQDWASHPEQIRTKREVEALKSELKSLKTTPGTTPFNQGLPVNKRALKGEIKALQARWRGIKKTQSQSHKAHKRERRQRRRAEKQERRQNAREVRRAYKDLRKGRTGRGGPGPFGGMPAPPVPVDPQVISAMAMATATATSASSARLSQSYASRRGSVRHSQRGSYFMGPQGMCGENIPMGIPGIPQPQRPLGPFGSFGAQGFPGIPGFAGQGHPMHPMHPARPSHPMHPMHWFPLAHPTHSIHPMHPWGPRNYDQGEHPFRARGPVPFMDATRGSGCPHNDVPGAWPNDDFSQATGISGPAPGPVPGPASAAKYRIVASFEDQVRKMTSRLASLEDGAEKASLQKTTDELVRMTDRLRREADEVYARDLACAG</sequence>
<feature type="compositionally biased region" description="Basic residues" evidence="1">
    <location>
        <begin position="509"/>
        <end position="522"/>
    </location>
</feature>
<feature type="region of interest" description="Disordered" evidence="1">
    <location>
        <begin position="500"/>
        <end position="537"/>
    </location>
</feature>
<feature type="region of interest" description="Disordered" evidence="1">
    <location>
        <begin position="345"/>
        <end position="421"/>
    </location>
</feature>
<evidence type="ECO:0008006" key="4">
    <source>
        <dbReference type="Google" id="ProtNLM"/>
    </source>
</evidence>
<evidence type="ECO:0000313" key="2">
    <source>
        <dbReference type="EMBL" id="KAG5962838.1"/>
    </source>
</evidence>
<accession>A0ABQ7PGZ0</accession>
<name>A0ABQ7PGZ0_9HYPO</name>
<feature type="compositionally biased region" description="Basic and acidic residues" evidence="1">
    <location>
        <begin position="360"/>
        <end position="398"/>
    </location>
</feature>
<gene>
    <name evidence="2" type="ORF">E4U57_006773</name>
</gene>
<feature type="compositionally biased region" description="Polar residues" evidence="1">
    <location>
        <begin position="294"/>
        <end position="314"/>
    </location>
</feature>
<evidence type="ECO:0000313" key="3">
    <source>
        <dbReference type="Proteomes" id="UP000742024"/>
    </source>
</evidence>
<reference evidence="2 3" key="1">
    <citation type="journal article" date="2020" name="bioRxiv">
        <title>Whole genome comparisons of ergot fungi reveals the divergence and evolution of species within the genus Claviceps are the result of varying mechanisms driving genome evolution and host range expansion.</title>
        <authorList>
            <person name="Wyka S.A."/>
            <person name="Mondo S.J."/>
            <person name="Liu M."/>
            <person name="Dettman J."/>
            <person name="Nalam V."/>
            <person name="Broders K.D."/>
        </authorList>
    </citation>
    <scope>NUCLEOTIDE SEQUENCE [LARGE SCALE GENOMIC DNA]</scope>
    <source>
        <strain evidence="2 3">LM583</strain>
    </source>
</reference>
<dbReference type="EMBL" id="SRPR01000061">
    <property type="protein sequence ID" value="KAG5962838.1"/>
    <property type="molecule type" value="Genomic_DNA"/>
</dbReference>
<keyword evidence="3" id="KW-1185">Reference proteome</keyword>
<feature type="region of interest" description="Disordered" evidence="1">
    <location>
        <begin position="1"/>
        <end position="33"/>
    </location>
</feature>
<feature type="compositionally biased region" description="Low complexity" evidence="1">
    <location>
        <begin position="402"/>
        <end position="421"/>
    </location>
</feature>
<evidence type="ECO:0000256" key="1">
    <source>
        <dbReference type="SAM" id="MobiDB-lite"/>
    </source>
</evidence>
<organism evidence="2 3">
    <name type="scientific">Claviceps arundinis</name>
    <dbReference type="NCBI Taxonomy" id="1623583"/>
    <lineage>
        <taxon>Eukaryota</taxon>
        <taxon>Fungi</taxon>
        <taxon>Dikarya</taxon>
        <taxon>Ascomycota</taxon>
        <taxon>Pezizomycotina</taxon>
        <taxon>Sordariomycetes</taxon>
        <taxon>Hypocreomycetidae</taxon>
        <taxon>Hypocreales</taxon>
        <taxon>Clavicipitaceae</taxon>
        <taxon>Claviceps</taxon>
    </lineage>
</organism>
<feature type="region of interest" description="Disordered" evidence="1">
    <location>
        <begin position="261"/>
        <end position="316"/>
    </location>
</feature>
<feature type="compositionally biased region" description="Polar residues" evidence="1">
    <location>
        <begin position="20"/>
        <end position="30"/>
    </location>
</feature>
<dbReference type="Proteomes" id="UP000742024">
    <property type="component" value="Unassembled WGS sequence"/>
</dbReference>
<protein>
    <recommendedName>
        <fullName evidence="4">BZIP domain-containing protein</fullName>
    </recommendedName>
</protein>
<comment type="caution">
    <text evidence="2">The sequence shown here is derived from an EMBL/GenBank/DDBJ whole genome shotgun (WGS) entry which is preliminary data.</text>
</comment>
<proteinExistence type="predicted"/>
<feature type="compositionally biased region" description="Basic and acidic residues" evidence="1">
    <location>
        <begin position="523"/>
        <end position="537"/>
    </location>
</feature>